<gene>
    <name evidence="1" type="ORF">KUV50_04515</name>
</gene>
<dbReference type="EMBL" id="JAHVHU010000005">
    <property type="protein sequence ID" value="MBY5957388.1"/>
    <property type="molecule type" value="Genomic_DNA"/>
</dbReference>
<protein>
    <submittedName>
        <fullName evidence="1">PorP/SprF family type IX secretion system membrane protein</fullName>
    </submittedName>
</protein>
<sequence length="341" mass="39406">MKKFYGLPFIIVFLFALGNQVDGQDIHLTQYDHSFRITNPALTGLFDGEHRIEGNFRRQWKQVPVDYVTFSGSYDSNVQPKDSENSLFGYGLSLNYDRAGYSKLSLLDINLLGSYSHFLNPHHVLTVGLNTGFNQRSFRENDLSWDQQYQNGQFNENLPTGENLENMNLMFFNLAAGVNYRFQNEKNTLNIGGGFFNITKPKQNFFENTPEIRLPIRSSLYVDYWLGLSNRVRWNLTGNAQWQGPYEEQNMGTKFEFQLIDQRGSDFYLSLGSYVRLSNKWDAVSPYIGARINSLDVGFSYDINVSGFNVATDQRGGPEVWVRYIIKDVDKIKDFKTCRIY</sequence>
<evidence type="ECO:0000313" key="1">
    <source>
        <dbReference type="EMBL" id="MBY5957388.1"/>
    </source>
</evidence>
<accession>A0A953L994</accession>
<dbReference type="Pfam" id="PF11751">
    <property type="entry name" value="PorP_SprF"/>
    <property type="match status" value="1"/>
</dbReference>
<dbReference type="Proteomes" id="UP000753961">
    <property type="component" value="Unassembled WGS sequence"/>
</dbReference>
<dbReference type="InterPro" id="IPR019861">
    <property type="entry name" value="PorP/SprF_Bacteroidetes"/>
</dbReference>
<dbReference type="RefSeq" id="WP_222578912.1">
    <property type="nucleotide sequence ID" value="NZ_JAHVHU010000005.1"/>
</dbReference>
<dbReference type="NCBIfam" id="TIGR03519">
    <property type="entry name" value="T9SS_PorP_fam"/>
    <property type="match status" value="1"/>
</dbReference>
<evidence type="ECO:0000313" key="2">
    <source>
        <dbReference type="Proteomes" id="UP000753961"/>
    </source>
</evidence>
<organism evidence="1 2">
    <name type="scientific">Membranihabitans marinus</name>
    <dbReference type="NCBI Taxonomy" id="1227546"/>
    <lineage>
        <taxon>Bacteria</taxon>
        <taxon>Pseudomonadati</taxon>
        <taxon>Bacteroidota</taxon>
        <taxon>Saprospiria</taxon>
        <taxon>Saprospirales</taxon>
        <taxon>Saprospiraceae</taxon>
        <taxon>Membranihabitans</taxon>
    </lineage>
</organism>
<proteinExistence type="predicted"/>
<comment type="caution">
    <text evidence="1">The sequence shown here is derived from an EMBL/GenBank/DDBJ whole genome shotgun (WGS) entry which is preliminary data.</text>
</comment>
<dbReference type="AlphaFoldDB" id="A0A953L994"/>
<name>A0A953L994_9BACT</name>
<reference evidence="1" key="1">
    <citation type="submission" date="2021-06" db="EMBL/GenBank/DDBJ databases">
        <title>44 bacteria genomes isolated from Dapeng, Shenzhen.</title>
        <authorList>
            <person name="Zheng W."/>
            <person name="Yu S."/>
            <person name="Huang Y."/>
        </authorList>
    </citation>
    <scope>NUCLEOTIDE SEQUENCE</scope>
    <source>
        <strain evidence="1">DP5N28-2</strain>
    </source>
</reference>
<keyword evidence="2" id="KW-1185">Reference proteome</keyword>